<accession>A0A966HN41</accession>
<keyword evidence="4 5" id="KW-0413">Isomerase</keyword>
<dbReference type="GO" id="GO:0031119">
    <property type="term" value="P:tRNA pseudouridine synthesis"/>
    <property type="evidence" value="ECO:0007669"/>
    <property type="project" value="UniProtKB-UniRule"/>
</dbReference>
<evidence type="ECO:0000313" key="7">
    <source>
        <dbReference type="EMBL" id="NCU52688.1"/>
    </source>
</evidence>
<evidence type="ECO:0000259" key="6">
    <source>
        <dbReference type="Pfam" id="PF01509"/>
    </source>
</evidence>
<dbReference type="InterPro" id="IPR014780">
    <property type="entry name" value="tRNA_psdUridine_synth_TruB"/>
</dbReference>
<dbReference type="GO" id="GO:0160148">
    <property type="term" value="F:tRNA pseudouridine(55) synthase activity"/>
    <property type="evidence" value="ECO:0007669"/>
    <property type="project" value="UniProtKB-EC"/>
</dbReference>
<dbReference type="GO" id="GO:0003723">
    <property type="term" value="F:RNA binding"/>
    <property type="evidence" value="ECO:0007669"/>
    <property type="project" value="InterPro"/>
</dbReference>
<feature type="domain" description="Pseudouridine synthase II N-terminal" evidence="6">
    <location>
        <begin position="24"/>
        <end position="171"/>
    </location>
</feature>
<dbReference type="PANTHER" id="PTHR13767:SF2">
    <property type="entry name" value="PSEUDOURIDYLATE SYNTHASE TRUB1"/>
    <property type="match status" value="1"/>
</dbReference>
<evidence type="ECO:0000256" key="5">
    <source>
        <dbReference type="HAMAP-Rule" id="MF_01080"/>
    </source>
</evidence>
<evidence type="ECO:0000256" key="1">
    <source>
        <dbReference type="ARBA" id="ARBA00000385"/>
    </source>
</evidence>
<comment type="caution">
    <text evidence="7">The sequence shown here is derived from an EMBL/GenBank/DDBJ whole genome shotgun (WGS) entry which is preliminary data.</text>
</comment>
<proteinExistence type="inferred from homology"/>
<dbReference type="EC" id="5.4.99.25" evidence="5"/>
<gene>
    <name evidence="5 7" type="primary">truB</name>
    <name evidence="7" type="ORF">EBX74_00015</name>
</gene>
<feature type="active site" description="Nucleophile" evidence="5">
    <location>
        <position position="39"/>
    </location>
</feature>
<dbReference type="PANTHER" id="PTHR13767">
    <property type="entry name" value="TRNA-PSEUDOURIDINE SYNTHASE"/>
    <property type="match status" value="1"/>
</dbReference>
<sequence>MINGWINLNKPKGFSSAYCLNIIKNKFKKIKIGHAGTLDPLAEGVLPIALGEATKTVSLIHLQFKSYLFEIQWGSETDTLDLEGKIINQNKIYPKKQEVQNILKKFIGWQMQMPPKFSAVKINGKRSYELARNNLEFDMEERKVLIKNIRLLKHENNKSLFYIKCGTGTYIRSLARDITKFFGGFAHVTRLVRTRYGNFRIKNSNSLEKLIEKESTDNFLKYVLDIHSALIHIPTIKLKDERINLIKNGMKVSLVNEFGKVSLDNIYTEALDKPLALGYLKSGFFYPKRVFN</sequence>
<dbReference type="Pfam" id="PF01509">
    <property type="entry name" value="TruB_N"/>
    <property type="match status" value="1"/>
</dbReference>
<evidence type="ECO:0000313" key="8">
    <source>
        <dbReference type="Proteomes" id="UP000747791"/>
    </source>
</evidence>
<comment type="function">
    <text evidence="5">Responsible for synthesis of pseudouridine from uracil-55 in the psi GC loop of transfer RNAs.</text>
</comment>
<evidence type="ECO:0000256" key="2">
    <source>
        <dbReference type="ARBA" id="ARBA00005642"/>
    </source>
</evidence>
<organism evidence="7 8">
    <name type="scientific">Candidatus Fonsibacter lacus</name>
    <dbReference type="NCBI Taxonomy" id="2576439"/>
    <lineage>
        <taxon>Bacteria</taxon>
        <taxon>Pseudomonadati</taxon>
        <taxon>Pseudomonadota</taxon>
        <taxon>Alphaproteobacteria</taxon>
        <taxon>Candidatus Pelagibacterales</taxon>
        <taxon>Candidatus Pelagibacterales incertae sedis</taxon>
        <taxon>Candidatus Fonsibacter</taxon>
    </lineage>
</organism>
<dbReference type="NCBIfam" id="TIGR00431">
    <property type="entry name" value="TruB"/>
    <property type="match status" value="1"/>
</dbReference>
<reference evidence="7" key="1">
    <citation type="submission" date="2018-10" db="EMBL/GenBank/DDBJ databases">
        <title>Iterative Subtractive Binning of Freshwater Chronoseries Metagenomes Recovers Nearly Complete Genomes from over Four Hundred Novel Species.</title>
        <authorList>
            <person name="Rodriguez-R L.M."/>
            <person name="Tsementzi D."/>
            <person name="Luo C."/>
            <person name="Konstantinidis K.T."/>
        </authorList>
    </citation>
    <scope>NUCLEOTIDE SEQUENCE</scope>
    <source>
        <strain evidence="7">WB8_2A_004</strain>
    </source>
</reference>
<dbReference type="CDD" id="cd02573">
    <property type="entry name" value="PseudoU_synth_EcTruB"/>
    <property type="match status" value="1"/>
</dbReference>
<dbReference type="Gene3D" id="3.30.2350.10">
    <property type="entry name" value="Pseudouridine synthase"/>
    <property type="match status" value="1"/>
</dbReference>
<evidence type="ECO:0000256" key="3">
    <source>
        <dbReference type="ARBA" id="ARBA00022694"/>
    </source>
</evidence>
<dbReference type="SUPFAM" id="SSF55120">
    <property type="entry name" value="Pseudouridine synthase"/>
    <property type="match status" value="1"/>
</dbReference>
<comment type="similarity">
    <text evidence="2 5">Belongs to the pseudouridine synthase TruB family. Type 1 subfamily.</text>
</comment>
<comment type="catalytic activity">
    <reaction evidence="1 5">
        <text>uridine(55) in tRNA = pseudouridine(55) in tRNA</text>
        <dbReference type="Rhea" id="RHEA:42532"/>
        <dbReference type="Rhea" id="RHEA-COMP:10101"/>
        <dbReference type="Rhea" id="RHEA-COMP:10102"/>
        <dbReference type="ChEBI" id="CHEBI:65314"/>
        <dbReference type="ChEBI" id="CHEBI:65315"/>
        <dbReference type="EC" id="5.4.99.25"/>
    </reaction>
</comment>
<protein>
    <recommendedName>
        <fullName evidence="5">tRNA pseudouridine synthase B</fullName>
        <ecNumber evidence="5">5.4.99.25</ecNumber>
    </recommendedName>
    <alternativeName>
        <fullName evidence="5">tRNA pseudouridine(55) synthase</fullName>
        <shortName evidence="5">Psi55 synthase</shortName>
    </alternativeName>
    <alternativeName>
        <fullName evidence="5">tRNA pseudouridylate synthase</fullName>
    </alternativeName>
    <alternativeName>
        <fullName evidence="5">tRNA-uridine isomerase</fullName>
    </alternativeName>
</protein>
<evidence type="ECO:0000256" key="4">
    <source>
        <dbReference type="ARBA" id="ARBA00023235"/>
    </source>
</evidence>
<dbReference type="EMBL" id="RGOB01000001">
    <property type="protein sequence ID" value="NCU52688.1"/>
    <property type="molecule type" value="Genomic_DNA"/>
</dbReference>
<dbReference type="AlphaFoldDB" id="A0A966HN41"/>
<keyword evidence="3 5" id="KW-0819">tRNA processing</keyword>
<dbReference type="InterPro" id="IPR020103">
    <property type="entry name" value="PsdUridine_synth_cat_dom_sf"/>
</dbReference>
<dbReference type="HAMAP" id="MF_01080">
    <property type="entry name" value="TruB_bact"/>
    <property type="match status" value="1"/>
</dbReference>
<dbReference type="GO" id="GO:1990481">
    <property type="term" value="P:mRNA pseudouridine synthesis"/>
    <property type="evidence" value="ECO:0007669"/>
    <property type="project" value="TreeGrafter"/>
</dbReference>
<dbReference type="InterPro" id="IPR002501">
    <property type="entry name" value="PsdUridine_synth_N"/>
</dbReference>
<name>A0A966HN41_9PROT</name>
<dbReference type="Proteomes" id="UP000747791">
    <property type="component" value="Unassembled WGS sequence"/>
</dbReference>